<dbReference type="InterPro" id="IPR000436">
    <property type="entry name" value="Sushi_SCR_CCP_dom"/>
</dbReference>
<evidence type="ECO:0000256" key="5">
    <source>
        <dbReference type="ARBA" id="ARBA00023157"/>
    </source>
</evidence>
<dbReference type="SMART" id="SM00303">
    <property type="entry name" value="GPS"/>
    <property type="match status" value="1"/>
</dbReference>
<dbReference type="PANTHER" id="PTHR45813">
    <property type="entry name" value="IG-LIKE DOMAIN-CONTAINING PROTEIN"/>
    <property type="match status" value="1"/>
</dbReference>
<evidence type="ECO:0000256" key="8">
    <source>
        <dbReference type="SAM" id="Phobius"/>
    </source>
</evidence>
<dbReference type="SMART" id="SM00032">
    <property type="entry name" value="CCP"/>
    <property type="match status" value="2"/>
</dbReference>
<dbReference type="InterPro" id="IPR057244">
    <property type="entry name" value="GAIN_B"/>
</dbReference>
<evidence type="ECO:0000256" key="3">
    <source>
        <dbReference type="ARBA" id="ARBA00022989"/>
    </source>
</evidence>
<comment type="subcellular location">
    <subcellularLocation>
        <location evidence="1">Membrane</location>
    </subcellularLocation>
</comment>
<dbReference type="InterPro" id="IPR035976">
    <property type="entry name" value="Sushi/SCR/CCP_sf"/>
</dbReference>
<evidence type="ECO:0000259" key="9">
    <source>
        <dbReference type="PROSITE" id="PS50221"/>
    </source>
</evidence>
<sequence length="606" mass="67045">MNREQNPANLKIPEGKLYKVTIISLVLCGGVVALSAARTASTLSCLPLGLPLLNLPVIDSRSDCILSQHCNISLANLEFHDVPTSRSAHKSGAHHLVIFVKGAHITWILIVHHIVCYTTYATDTNTQVSEEYSTTPAASISNVCPEPPNIVNGVIVPRGNTTVHRYSDLADVRCQPWYTASIPGNMVACRGDLTWDKVTCDPTCKIPPSPIHGSVQVTATDQDLVATFTCMSGYLLSGNPNITCLATGVWKEPAPLCFSEEESFCQRDTDYRSYEWHQTKEGYDQIRMCPDGFEDGEMSVLSTALYSLSFALNGTVVRTNATLSKQFLMSVSNMLDSSNEHSWRSLQEKKSSSADNVLLAVENLGKHLSQNVEELEEEHLTAYVMVENIAMEVKRISGGDTLFPAFNSTGYKWIEHYDNVIHSTSLSKKGNSQIVSTVIYRNLTHVLPRLSDHMSTGTSKELNGPVVAFTVYPSINTTDFKVNITFKHFHDNYSGPACNFWKFSESDREVGSWSSKGCHVVSSSPRQTICACNHTTNFAVLMSPFAELADQAGDTDVKGKASKNYQDFIELKMMQVSRLMFIYNTNAVIFRRQKAIASVWKTPSES</sequence>
<keyword evidence="7" id="KW-0768">Sushi</keyword>
<dbReference type="SUPFAM" id="SSF57535">
    <property type="entry name" value="Complement control module/SCR domain"/>
    <property type="match status" value="2"/>
</dbReference>
<evidence type="ECO:0000256" key="4">
    <source>
        <dbReference type="ARBA" id="ARBA00023136"/>
    </source>
</evidence>
<evidence type="ECO:0000256" key="2">
    <source>
        <dbReference type="ARBA" id="ARBA00022692"/>
    </source>
</evidence>
<dbReference type="Pfam" id="PF01825">
    <property type="entry name" value="GPS"/>
    <property type="match status" value="1"/>
</dbReference>
<proteinExistence type="predicted"/>
<keyword evidence="3 8" id="KW-1133">Transmembrane helix</keyword>
<keyword evidence="2 8" id="KW-0812">Transmembrane</keyword>
<keyword evidence="6" id="KW-0325">Glycoprotein</keyword>
<keyword evidence="12" id="KW-1185">Reference proteome</keyword>
<feature type="domain" description="GAIN-B" evidence="9">
    <location>
        <begin position="380"/>
        <end position="548"/>
    </location>
</feature>
<dbReference type="CDD" id="cd00033">
    <property type="entry name" value="CCP"/>
    <property type="match status" value="1"/>
</dbReference>
<feature type="domain" description="Sushi" evidence="10">
    <location>
        <begin position="202"/>
        <end position="259"/>
    </location>
</feature>
<dbReference type="PROSITE" id="PS50923">
    <property type="entry name" value="SUSHI"/>
    <property type="match status" value="1"/>
</dbReference>
<evidence type="ECO:0000313" key="11">
    <source>
        <dbReference type="EMBL" id="WAR06923.1"/>
    </source>
</evidence>
<evidence type="ECO:0000313" key="12">
    <source>
        <dbReference type="Proteomes" id="UP001164746"/>
    </source>
</evidence>
<dbReference type="InterPro" id="IPR051587">
    <property type="entry name" value="Adhesion_GPCR"/>
</dbReference>
<keyword evidence="5 7" id="KW-1015">Disulfide bond</keyword>
<dbReference type="Gene3D" id="2.10.70.10">
    <property type="entry name" value="Complement Module, domain 1"/>
    <property type="match status" value="2"/>
</dbReference>
<dbReference type="EMBL" id="CP111017">
    <property type="protein sequence ID" value="WAR06923.1"/>
    <property type="molecule type" value="Genomic_DNA"/>
</dbReference>
<comment type="caution">
    <text evidence="7">Lacks conserved residue(s) required for the propagation of feature annotation.</text>
</comment>
<protein>
    <submittedName>
        <fullName evidence="11">AGRB3-like protein</fullName>
    </submittedName>
</protein>
<feature type="disulfide bond" evidence="7">
    <location>
        <begin position="230"/>
        <end position="257"/>
    </location>
</feature>
<dbReference type="Pfam" id="PF00084">
    <property type="entry name" value="Sushi"/>
    <property type="match status" value="2"/>
</dbReference>
<dbReference type="PANTHER" id="PTHR45813:SF8">
    <property type="entry name" value="IG-LIKE DOMAIN-CONTAINING PROTEIN"/>
    <property type="match status" value="1"/>
</dbReference>
<feature type="transmembrane region" description="Helical" evidence="8">
    <location>
        <begin position="20"/>
        <end position="37"/>
    </location>
</feature>
<dbReference type="InterPro" id="IPR000203">
    <property type="entry name" value="GPS"/>
</dbReference>
<organism evidence="11 12">
    <name type="scientific">Mya arenaria</name>
    <name type="common">Soft-shell clam</name>
    <dbReference type="NCBI Taxonomy" id="6604"/>
    <lineage>
        <taxon>Eukaryota</taxon>
        <taxon>Metazoa</taxon>
        <taxon>Spiralia</taxon>
        <taxon>Lophotrochozoa</taxon>
        <taxon>Mollusca</taxon>
        <taxon>Bivalvia</taxon>
        <taxon>Autobranchia</taxon>
        <taxon>Heteroconchia</taxon>
        <taxon>Euheterodonta</taxon>
        <taxon>Imparidentia</taxon>
        <taxon>Neoheterodontei</taxon>
        <taxon>Myida</taxon>
        <taxon>Myoidea</taxon>
        <taxon>Myidae</taxon>
        <taxon>Mya</taxon>
    </lineage>
</organism>
<evidence type="ECO:0000259" key="10">
    <source>
        <dbReference type="PROSITE" id="PS50923"/>
    </source>
</evidence>
<reference evidence="11" key="1">
    <citation type="submission" date="2022-11" db="EMBL/GenBank/DDBJ databases">
        <title>Centuries of genome instability and evolution in soft-shell clam transmissible cancer (bioRxiv).</title>
        <authorList>
            <person name="Hart S.F.M."/>
            <person name="Yonemitsu M.A."/>
            <person name="Giersch R.M."/>
            <person name="Beal B.F."/>
            <person name="Arriagada G."/>
            <person name="Davis B.W."/>
            <person name="Ostrander E.A."/>
            <person name="Goff S.P."/>
            <person name="Metzger M.J."/>
        </authorList>
    </citation>
    <scope>NUCLEOTIDE SEQUENCE</scope>
    <source>
        <strain evidence="11">MELC-2E11</strain>
        <tissue evidence="11">Siphon/mantle</tissue>
    </source>
</reference>
<dbReference type="Gene3D" id="2.60.220.50">
    <property type="match status" value="1"/>
</dbReference>
<dbReference type="Proteomes" id="UP001164746">
    <property type="component" value="Chromosome 6"/>
</dbReference>
<evidence type="ECO:0000256" key="6">
    <source>
        <dbReference type="ARBA" id="ARBA00023180"/>
    </source>
</evidence>
<evidence type="ECO:0000256" key="7">
    <source>
        <dbReference type="PROSITE-ProRule" id="PRU00302"/>
    </source>
</evidence>
<keyword evidence="4 8" id="KW-0472">Membrane</keyword>
<name>A0ABY7EE03_MYAAR</name>
<gene>
    <name evidence="11" type="ORF">MAR_016881</name>
</gene>
<dbReference type="InterPro" id="IPR046338">
    <property type="entry name" value="GAIN_dom_sf"/>
</dbReference>
<evidence type="ECO:0000256" key="1">
    <source>
        <dbReference type="ARBA" id="ARBA00004370"/>
    </source>
</evidence>
<dbReference type="PROSITE" id="PS50221">
    <property type="entry name" value="GAIN_B"/>
    <property type="match status" value="1"/>
</dbReference>
<accession>A0ABY7EE03</accession>